<reference evidence="10 11" key="1">
    <citation type="journal article" date="2019" name="Int. J. Syst. Evol. Microbiol.">
        <title>The Global Catalogue of Microorganisms (GCM) 10K type strain sequencing project: providing services to taxonomists for standard genome sequencing and annotation.</title>
        <authorList>
            <consortium name="The Broad Institute Genomics Platform"/>
            <consortium name="The Broad Institute Genome Sequencing Center for Infectious Disease"/>
            <person name="Wu L."/>
            <person name="Ma J."/>
        </authorList>
    </citation>
    <scope>NUCLEOTIDE SEQUENCE [LARGE SCALE GENOMIC DNA]</scope>
    <source>
        <strain evidence="10 11">JCM 14969</strain>
    </source>
</reference>
<dbReference type="PROSITE" id="PS00137">
    <property type="entry name" value="SUBTILASE_HIS"/>
    <property type="match status" value="1"/>
</dbReference>
<keyword evidence="4 5" id="KW-0720">Serine protease</keyword>
<dbReference type="InterPro" id="IPR015500">
    <property type="entry name" value="Peptidase_S8_subtilisin-rel"/>
</dbReference>
<dbReference type="Gene3D" id="3.40.50.200">
    <property type="entry name" value="Peptidase S8/S53 domain"/>
    <property type="match status" value="1"/>
</dbReference>
<keyword evidence="11" id="KW-1185">Reference proteome</keyword>
<dbReference type="PROSITE" id="PS00138">
    <property type="entry name" value="SUBTILASE_SER"/>
    <property type="match status" value="1"/>
</dbReference>
<feature type="domain" description="Peptidase S8/S53" evidence="9">
    <location>
        <begin position="234"/>
        <end position="482"/>
    </location>
</feature>
<keyword evidence="3 5" id="KW-0378">Hydrolase</keyword>
<protein>
    <recommendedName>
        <fullName evidence="9">Peptidase S8/S53 domain-containing protein</fullName>
    </recommendedName>
</protein>
<dbReference type="SUPFAM" id="SSF52743">
    <property type="entry name" value="Subtilisin-like"/>
    <property type="match status" value="1"/>
</dbReference>
<evidence type="ECO:0000256" key="2">
    <source>
        <dbReference type="ARBA" id="ARBA00022670"/>
    </source>
</evidence>
<feature type="region of interest" description="Disordered" evidence="7">
    <location>
        <begin position="60"/>
        <end position="79"/>
    </location>
</feature>
<dbReference type="PANTHER" id="PTHR43806:SF65">
    <property type="entry name" value="SERINE PROTEASE APRX"/>
    <property type="match status" value="1"/>
</dbReference>
<feature type="active site" description="Charge relay system" evidence="5">
    <location>
        <position position="449"/>
    </location>
</feature>
<dbReference type="InterPro" id="IPR023828">
    <property type="entry name" value="Peptidase_S8_Ser-AS"/>
</dbReference>
<feature type="active site" description="Charge relay system" evidence="5">
    <location>
        <position position="243"/>
    </location>
</feature>
<keyword evidence="8" id="KW-0732">Signal</keyword>
<evidence type="ECO:0000256" key="4">
    <source>
        <dbReference type="ARBA" id="ARBA00022825"/>
    </source>
</evidence>
<dbReference type="InterPro" id="IPR050131">
    <property type="entry name" value="Peptidase_S8_subtilisin-like"/>
</dbReference>
<dbReference type="CDD" id="cd07487">
    <property type="entry name" value="Peptidases_S8_1"/>
    <property type="match status" value="1"/>
</dbReference>
<gene>
    <name evidence="10" type="ORF">GCM10009789_24450</name>
</gene>
<proteinExistence type="inferred from homology"/>
<dbReference type="Proteomes" id="UP001500393">
    <property type="component" value="Unassembled WGS sequence"/>
</dbReference>
<evidence type="ECO:0000256" key="6">
    <source>
        <dbReference type="RuleBase" id="RU003355"/>
    </source>
</evidence>
<dbReference type="RefSeq" id="WP_344213027.1">
    <property type="nucleotide sequence ID" value="NZ_BAAAOS010000018.1"/>
</dbReference>
<dbReference type="Pfam" id="PF00082">
    <property type="entry name" value="Peptidase_S8"/>
    <property type="match status" value="1"/>
</dbReference>
<evidence type="ECO:0000256" key="1">
    <source>
        <dbReference type="ARBA" id="ARBA00011073"/>
    </source>
</evidence>
<comment type="caution">
    <text evidence="10">The sequence shown here is derived from an EMBL/GenBank/DDBJ whole genome shotgun (WGS) entry which is preliminary data.</text>
</comment>
<feature type="compositionally biased region" description="Polar residues" evidence="7">
    <location>
        <begin position="540"/>
        <end position="558"/>
    </location>
</feature>
<comment type="similarity">
    <text evidence="1 5 6">Belongs to the peptidase S8 family.</text>
</comment>
<evidence type="ECO:0000256" key="7">
    <source>
        <dbReference type="SAM" id="MobiDB-lite"/>
    </source>
</evidence>
<dbReference type="InterPro" id="IPR000209">
    <property type="entry name" value="Peptidase_S8/S53_dom"/>
</dbReference>
<dbReference type="InterPro" id="IPR013783">
    <property type="entry name" value="Ig-like_fold"/>
</dbReference>
<evidence type="ECO:0000259" key="9">
    <source>
        <dbReference type="Pfam" id="PF00082"/>
    </source>
</evidence>
<keyword evidence="2 5" id="KW-0645">Protease</keyword>
<evidence type="ECO:0000313" key="11">
    <source>
        <dbReference type="Proteomes" id="UP001500393"/>
    </source>
</evidence>
<dbReference type="InterPro" id="IPR022398">
    <property type="entry name" value="Peptidase_S8_His-AS"/>
</dbReference>
<name>A0ABN2D703_9ACTN</name>
<dbReference type="PRINTS" id="PR00723">
    <property type="entry name" value="SUBTILISIN"/>
</dbReference>
<dbReference type="PROSITE" id="PS00136">
    <property type="entry name" value="SUBTILASE_ASP"/>
    <property type="match status" value="1"/>
</dbReference>
<feature type="active site" description="Charge relay system" evidence="5">
    <location>
        <position position="275"/>
    </location>
</feature>
<dbReference type="PROSITE" id="PS51892">
    <property type="entry name" value="SUBTILASE"/>
    <property type="match status" value="1"/>
</dbReference>
<feature type="signal peptide" evidence="8">
    <location>
        <begin position="1"/>
        <end position="28"/>
    </location>
</feature>
<dbReference type="EMBL" id="BAAAOS010000018">
    <property type="protein sequence ID" value="GAA1569998.1"/>
    <property type="molecule type" value="Genomic_DNA"/>
</dbReference>
<dbReference type="PANTHER" id="PTHR43806">
    <property type="entry name" value="PEPTIDASE S8"/>
    <property type="match status" value="1"/>
</dbReference>
<evidence type="ECO:0000256" key="3">
    <source>
        <dbReference type="ARBA" id="ARBA00022801"/>
    </source>
</evidence>
<evidence type="ECO:0000313" key="10">
    <source>
        <dbReference type="EMBL" id="GAA1569998.1"/>
    </source>
</evidence>
<evidence type="ECO:0000256" key="5">
    <source>
        <dbReference type="PROSITE-ProRule" id="PRU01240"/>
    </source>
</evidence>
<accession>A0ABN2D703</accession>
<evidence type="ECO:0000256" key="8">
    <source>
        <dbReference type="SAM" id="SignalP"/>
    </source>
</evidence>
<dbReference type="Gene3D" id="2.60.40.10">
    <property type="entry name" value="Immunoglobulins"/>
    <property type="match status" value="1"/>
</dbReference>
<feature type="chain" id="PRO_5045352669" description="Peptidase S8/S53 domain-containing protein" evidence="8">
    <location>
        <begin position="29"/>
        <end position="1125"/>
    </location>
</feature>
<feature type="region of interest" description="Disordered" evidence="7">
    <location>
        <begin position="540"/>
        <end position="561"/>
    </location>
</feature>
<sequence>MKFAAPALSLFLTGALVLPLSAPVSGQAAPRPSAAARPAAAASIGAAPPGATVTLLTGDRVTLGAPGPDGQPSVQVEPRTPGAGGFSVRRDAGRVSVIPQDVAKLVPDVLDPALFDVTGLVEMGYDDAHRADLPVIVRQDLSAPVGAKAAVRGQLRGDRELASIDAVAGVLPKTKAAEFGTRLAAPSATIRKVWLDRPVGATVLSSQHALRAAAQDGYLGQVKASAAWDRGLDGRGVKVAVLDTGVDADHPALAGKVSTQANFTDGAGPADGNGHGTHVSSLIVGSGAGSDGARQGVAPAAELISGKVLADDGFGQESWVIAGMEWAAAQDADVVNLSLSSAPSRGDDPVAVALDELTADTGTLFVAAAGNRGGFGSNPYTIGSPGVAASALTVGAVDAADRQAGFSSEGPTLGSYRLKPDVVAPGVNILGAKAGARDGNLYVAMSGTSQATPIVAGAAALLLQQNPDRTWQQLKAHLTNASDPTPIFSGWTHGAGRLDLQRATGTGLTADVASLDFAYLRWPDKSVRTRVVTLTNSGSEPATVSITDQQKNEQSSTAPADAVVATPSTLTIPAGGTASTTVSVDPAVLPDGNWQGGVDFVGPDQQRLLRLAFGTFDEPERYDLTVRVLDRTGTPYAGGQATVFNYDTGGSATLRLDADGTGFIRMDRGHYGIFSAVTTPAVGDQPETFALAGTAEIPVLRDTTYVVDARQAKVLRPPAVDKVKTAVIESAISISRHSATRGLSDFYFFTPAQIEAGTVFVQPTTTTSHGSFEASTRWRLEPTGTVRAGDPAVYELLYPRDRFSLPLTPRLDRRALSRMARVENTFGSFTGPGTQTVERVWSTGGTSIGWVTRRPVAVPSTRVELLTADPAAKWNQCLTFTPTSTTRLCGRENLALPTGAKISRSFGTAIHPDAYAASHTPTYLFADVGIADAYHHGKLPAAAYKSRKLKLFRDGALVGETGNGSTYFQIPNGSGNFRLEHTWSLDAANYPVSTEASTVWTFASAPPPDPTKANATTPPLLRIDYDADVDGNGRAAAWRPLPLNLYVDHLGGSAPSRVTDTRLSYSNDGGKHWTPAQVLPIGGSYRAIVPPWALLPGKSLSLRASATDAAGGTIEQTVVGAIPVK</sequence>
<organism evidence="10 11">
    <name type="scientific">Kribbella sancticallisti</name>
    <dbReference type="NCBI Taxonomy" id="460087"/>
    <lineage>
        <taxon>Bacteria</taxon>
        <taxon>Bacillati</taxon>
        <taxon>Actinomycetota</taxon>
        <taxon>Actinomycetes</taxon>
        <taxon>Propionibacteriales</taxon>
        <taxon>Kribbellaceae</taxon>
        <taxon>Kribbella</taxon>
    </lineage>
</organism>
<dbReference type="InterPro" id="IPR023827">
    <property type="entry name" value="Peptidase_S8_Asp-AS"/>
</dbReference>
<dbReference type="InterPro" id="IPR036852">
    <property type="entry name" value="Peptidase_S8/S53_dom_sf"/>
</dbReference>